<dbReference type="EMBL" id="AZDK01000010">
    <property type="protein sequence ID" value="KRK59939.1"/>
    <property type="molecule type" value="Genomic_DNA"/>
</dbReference>
<proteinExistence type="predicted"/>
<evidence type="ECO:0000313" key="1">
    <source>
        <dbReference type="EMBL" id="EEW54317.1"/>
    </source>
</evidence>
<comment type="caution">
    <text evidence="1">The sequence shown here is derived from an EMBL/GenBank/DDBJ whole genome shotgun (WGS) entry which is preliminary data.</text>
</comment>
<dbReference type="AlphaFoldDB" id="C8P5A6"/>
<gene>
    <name evidence="2" type="ORF">FC31_GL000214</name>
    <name evidence="1" type="ORF">HMPREF0494_0500</name>
</gene>
<protein>
    <submittedName>
        <fullName evidence="1">Uncharacterized protein</fullName>
    </submittedName>
</protein>
<dbReference type="HOGENOM" id="CLU_2788502_0_0_9"/>
<reference evidence="1 3" key="1">
    <citation type="submission" date="2009-09" db="EMBL/GenBank/DDBJ databases">
        <authorList>
            <person name="Qin X."/>
            <person name="Bachman B."/>
            <person name="Battles P."/>
            <person name="Bell A."/>
            <person name="Bess C."/>
            <person name="Bickham C."/>
            <person name="Chaboub L."/>
            <person name="Chen D."/>
            <person name="Coyle M."/>
            <person name="Deiros D.R."/>
            <person name="Dinh H."/>
            <person name="Forbes L."/>
            <person name="Fowler G."/>
            <person name="Francisco L."/>
            <person name="Fu Q."/>
            <person name="Gubbala S."/>
            <person name="Hale W."/>
            <person name="Han Y."/>
            <person name="Hemphill L."/>
            <person name="Highlander S.K."/>
            <person name="Hirani K."/>
            <person name="Hogues M."/>
            <person name="Jackson L."/>
            <person name="Jakkamsetti A."/>
            <person name="Javaid M."/>
            <person name="Jiang H."/>
            <person name="Korchina V."/>
            <person name="Kovar C."/>
            <person name="Lara F."/>
            <person name="Lee S."/>
            <person name="Mata R."/>
            <person name="Mathew T."/>
            <person name="Moen C."/>
            <person name="Morales K."/>
            <person name="Munidasa M."/>
            <person name="Nazareth L."/>
            <person name="Ngo R."/>
            <person name="Nguyen L."/>
            <person name="Okwuonu G."/>
            <person name="Ongeri F."/>
            <person name="Patil S."/>
            <person name="Petrosino J."/>
            <person name="Pham C."/>
            <person name="Pham P."/>
            <person name="Pu L.-L."/>
            <person name="Puazo M."/>
            <person name="Raj R."/>
            <person name="Reid J."/>
            <person name="Rouhana J."/>
            <person name="Saada N."/>
            <person name="Shang Y."/>
            <person name="Simmons D."/>
            <person name="Thornton R."/>
            <person name="Warren J."/>
            <person name="Weissenberger G."/>
            <person name="Zhang J."/>
            <person name="Zhang L."/>
            <person name="Zhou C."/>
            <person name="Zhu D."/>
            <person name="Muzny D."/>
            <person name="Worley K."/>
            <person name="Gibbs R."/>
        </authorList>
    </citation>
    <scope>NUCLEOTIDE SEQUENCE [LARGE SCALE GENOMIC DNA]</scope>
    <source>
        <strain evidence="1 3">DSM 16041</strain>
    </source>
</reference>
<dbReference type="RefSeq" id="WP_007123804.1">
    <property type="nucleotide sequence ID" value="NZ_AZDK01000010.1"/>
</dbReference>
<sequence>MAGGNCQQNKKIVTRGGDFFIAILSSLLAGHNNQHRAINQKEGHQWVEKPIAADFIIKPDSTPDQDKV</sequence>
<dbReference type="Proteomes" id="UP000003675">
    <property type="component" value="Unassembled WGS sequence"/>
</dbReference>
<reference evidence="2 4" key="2">
    <citation type="journal article" date="2015" name="Genome Announc.">
        <title>Expanding the biotechnology potential of lactobacilli through comparative genomics of 213 strains and associated genera.</title>
        <authorList>
            <person name="Sun Z."/>
            <person name="Harris H.M."/>
            <person name="McCann A."/>
            <person name="Guo C."/>
            <person name="Argimon S."/>
            <person name="Zhang W."/>
            <person name="Yang X."/>
            <person name="Jeffery I.B."/>
            <person name="Cooney J.C."/>
            <person name="Kagawa T.F."/>
            <person name="Liu W."/>
            <person name="Song Y."/>
            <person name="Salvetti E."/>
            <person name="Wrobel A."/>
            <person name="Rasinkangas P."/>
            <person name="Parkhill J."/>
            <person name="Rea M.C."/>
            <person name="O'Sullivan O."/>
            <person name="Ritari J."/>
            <person name="Douillard F.P."/>
            <person name="Paul Ross R."/>
            <person name="Yang R."/>
            <person name="Briner A.E."/>
            <person name="Felis G.E."/>
            <person name="de Vos W.M."/>
            <person name="Barrangou R."/>
            <person name="Klaenhammer T.R."/>
            <person name="Caufield P.W."/>
            <person name="Cui Y."/>
            <person name="Zhang H."/>
            <person name="O'Toole P.W."/>
        </authorList>
    </citation>
    <scope>NUCLEOTIDE SEQUENCE [LARGE SCALE GENOMIC DNA]</scope>
    <source>
        <strain evidence="2 4">DSM 16041</strain>
    </source>
</reference>
<organism evidence="1 3">
    <name type="scientific">Limosilactobacillus antri DSM 16041</name>
    <dbReference type="NCBI Taxonomy" id="525309"/>
    <lineage>
        <taxon>Bacteria</taxon>
        <taxon>Bacillati</taxon>
        <taxon>Bacillota</taxon>
        <taxon>Bacilli</taxon>
        <taxon>Lactobacillales</taxon>
        <taxon>Lactobacillaceae</taxon>
        <taxon>Limosilactobacillus</taxon>
    </lineage>
</organism>
<evidence type="ECO:0000313" key="4">
    <source>
        <dbReference type="Proteomes" id="UP000051883"/>
    </source>
</evidence>
<evidence type="ECO:0000313" key="2">
    <source>
        <dbReference type="EMBL" id="KRK59939.1"/>
    </source>
</evidence>
<accession>C8P5A6</accession>
<dbReference type="STRING" id="525309.HMPREF0494_0500"/>
<keyword evidence="4" id="KW-1185">Reference proteome</keyword>
<name>C8P5A6_9LACO</name>
<dbReference type="PATRIC" id="fig|525309.8.peg.220"/>
<dbReference type="Proteomes" id="UP000051883">
    <property type="component" value="Unassembled WGS sequence"/>
</dbReference>
<dbReference type="EMBL" id="ACLL01000013">
    <property type="protein sequence ID" value="EEW54317.1"/>
    <property type="molecule type" value="Genomic_DNA"/>
</dbReference>
<evidence type="ECO:0000313" key="3">
    <source>
        <dbReference type="Proteomes" id="UP000003675"/>
    </source>
</evidence>